<name>A0ACC4BMS2_POPAL</name>
<comment type="caution">
    <text evidence="1">The sequence shown here is derived from an EMBL/GenBank/DDBJ whole genome shotgun (WGS) entry which is preliminary data.</text>
</comment>
<sequence length="124" mass="14245">MPSINFHFQGPFISIWTTEQRGPIDGVEVGVTFEVPLEMHMLSFHKASIYNLSLEKARCLSYSRCRFLVLLMSPGVSCYALRRCFLVPSLPVNEWVSAQELLCEHFTLDLLLAAWESSHKLFTY</sequence>
<keyword evidence="2" id="KW-1185">Reference proteome</keyword>
<proteinExistence type="predicted"/>
<dbReference type="EMBL" id="RCHU02000009">
    <property type="protein sequence ID" value="KAL3579893.1"/>
    <property type="molecule type" value="Genomic_DNA"/>
</dbReference>
<gene>
    <name evidence="1" type="ORF">D5086_017728</name>
</gene>
<protein>
    <submittedName>
        <fullName evidence="1">Uncharacterized protein</fullName>
    </submittedName>
</protein>
<evidence type="ECO:0000313" key="2">
    <source>
        <dbReference type="Proteomes" id="UP000309997"/>
    </source>
</evidence>
<organism evidence="1 2">
    <name type="scientific">Populus alba</name>
    <name type="common">White poplar</name>
    <dbReference type="NCBI Taxonomy" id="43335"/>
    <lineage>
        <taxon>Eukaryota</taxon>
        <taxon>Viridiplantae</taxon>
        <taxon>Streptophyta</taxon>
        <taxon>Embryophyta</taxon>
        <taxon>Tracheophyta</taxon>
        <taxon>Spermatophyta</taxon>
        <taxon>Magnoliopsida</taxon>
        <taxon>eudicotyledons</taxon>
        <taxon>Gunneridae</taxon>
        <taxon>Pentapetalae</taxon>
        <taxon>rosids</taxon>
        <taxon>fabids</taxon>
        <taxon>Malpighiales</taxon>
        <taxon>Salicaceae</taxon>
        <taxon>Saliceae</taxon>
        <taxon>Populus</taxon>
    </lineage>
</organism>
<dbReference type="Proteomes" id="UP000309997">
    <property type="component" value="Unassembled WGS sequence"/>
</dbReference>
<evidence type="ECO:0000313" key="1">
    <source>
        <dbReference type="EMBL" id="KAL3579893.1"/>
    </source>
</evidence>
<accession>A0ACC4BMS2</accession>
<reference evidence="1 2" key="1">
    <citation type="journal article" date="2024" name="Plant Biotechnol. J.">
        <title>Genome and CRISPR/Cas9 system of a widespread forest tree (Populus alba) in the world.</title>
        <authorList>
            <person name="Liu Y.J."/>
            <person name="Jiang P.F."/>
            <person name="Han X.M."/>
            <person name="Li X.Y."/>
            <person name="Wang H.M."/>
            <person name="Wang Y.J."/>
            <person name="Wang X.X."/>
            <person name="Zeng Q.Y."/>
        </authorList>
    </citation>
    <scope>NUCLEOTIDE SEQUENCE [LARGE SCALE GENOMIC DNA]</scope>
    <source>
        <strain evidence="2">cv. PAL-ZL1</strain>
    </source>
</reference>